<evidence type="ECO:0000259" key="5">
    <source>
        <dbReference type="PROSITE" id="PS50865"/>
    </source>
</evidence>
<dbReference type="OrthoDB" id="432970at2759"/>
<name>A0A1L7XDP7_9HELO</name>
<accession>A0A1L7XDP7</accession>
<dbReference type="Pfam" id="PF01753">
    <property type="entry name" value="zf-MYND"/>
    <property type="match status" value="1"/>
</dbReference>
<reference evidence="6 7" key="1">
    <citation type="submission" date="2016-03" db="EMBL/GenBank/DDBJ databases">
        <authorList>
            <person name="Ploux O."/>
        </authorList>
    </citation>
    <scope>NUCLEOTIDE SEQUENCE [LARGE SCALE GENOMIC DNA]</scope>
    <source>
        <strain evidence="6 7">UAMH 11012</strain>
    </source>
</reference>
<dbReference type="Proteomes" id="UP000184330">
    <property type="component" value="Unassembled WGS sequence"/>
</dbReference>
<evidence type="ECO:0000313" key="6">
    <source>
        <dbReference type="EMBL" id="CZR63170.1"/>
    </source>
</evidence>
<proteinExistence type="predicted"/>
<dbReference type="AlphaFoldDB" id="A0A1L7XDP7"/>
<evidence type="ECO:0000256" key="2">
    <source>
        <dbReference type="ARBA" id="ARBA00022771"/>
    </source>
</evidence>
<dbReference type="InterPro" id="IPR002893">
    <property type="entry name" value="Znf_MYND"/>
</dbReference>
<keyword evidence="3" id="KW-0862">Zinc</keyword>
<dbReference type="STRING" id="576137.A0A1L7XDP7"/>
<gene>
    <name evidence="6" type="ORF">PAC_13067</name>
</gene>
<dbReference type="PROSITE" id="PS50865">
    <property type="entry name" value="ZF_MYND_2"/>
    <property type="match status" value="1"/>
</dbReference>
<dbReference type="SUPFAM" id="SSF144232">
    <property type="entry name" value="HIT/MYND zinc finger-like"/>
    <property type="match status" value="1"/>
</dbReference>
<evidence type="ECO:0000256" key="1">
    <source>
        <dbReference type="ARBA" id="ARBA00022723"/>
    </source>
</evidence>
<evidence type="ECO:0000256" key="4">
    <source>
        <dbReference type="PROSITE-ProRule" id="PRU00134"/>
    </source>
</evidence>
<protein>
    <recommendedName>
        <fullName evidence="5">MYND-type domain-containing protein</fullName>
    </recommendedName>
</protein>
<dbReference type="GO" id="GO:0008270">
    <property type="term" value="F:zinc ion binding"/>
    <property type="evidence" value="ECO:0007669"/>
    <property type="project" value="UniProtKB-KW"/>
</dbReference>
<keyword evidence="7" id="KW-1185">Reference proteome</keyword>
<keyword evidence="1" id="KW-0479">Metal-binding</keyword>
<keyword evidence="2 4" id="KW-0863">Zinc-finger</keyword>
<feature type="domain" description="MYND-type" evidence="5">
    <location>
        <begin position="8"/>
        <end position="50"/>
    </location>
</feature>
<dbReference type="EMBL" id="FJOG01000023">
    <property type="protein sequence ID" value="CZR63170.1"/>
    <property type="molecule type" value="Genomic_DNA"/>
</dbReference>
<evidence type="ECO:0000313" key="7">
    <source>
        <dbReference type="Proteomes" id="UP000184330"/>
    </source>
</evidence>
<organism evidence="6 7">
    <name type="scientific">Phialocephala subalpina</name>
    <dbReference type="NCBI Taxonomy" id="576137"/>
    <lineage>
        <taxon>Eukaryota</taxon>
        <taxon>Fungi</taxon>
        <taxon>Dikarya</taxon>
        <taxon>Ascomycota</taxon>
        <taxon>Pezizomycotina</taxon>
        <taxon>Leotiomycetes</taxon>
        <taxon>Helotiales</taxon>
        <taxon>Mollisiaceae</taxon>
        <taxon>Phialocephala</taxon>
        <taxon>Phialocephala fortinii species complex</taxon>
    </lineage>
</organism>
<feature type="non-terminal residue" evidence="6">
    <location>
        <position position="1"/>
    </location>
</feature>
<sequence>SLAFPTELHECHKPQGDLAQPLKRCAKCQTTLYCSRECQKDDWKVHKRSAHHKLLLMMARGRHNPGFHAVNDLFGMSANDSLHNMSERDAMVHLIDCFRMRCEDEYVFAANTVGIYNQENPLREFNKFLTLAEKRDGLLPSWWNAEKRKECVRLATGGDSWANIRAAVEKSDVTEHYNNPMMPMMLRVLGEKIYGKGFITHWRIHGYGETIPKAPTIKSDLFAQRHTTRRLEVTPLVRLESRLCS</sequence>
<evidence type="ECO:0000256" key="3">
    <source>
        <dbReference type="ARBA" id="ARBA00022833"/>
    </source>
</evidence>
<dbReference type="Gene3D" id="6.10.140.2220">
    <property type="match status" value="1"/>
</dbReference>